<dbReference type="InterPro" id="IPR013482">
    <property type="entry name" value="Molybde_CF_guanTrfase"/>
</dbReference>
<dbReference type="InterPro" id="IPR025877">
    <property type="entry name" value="MobA-like_NTP_Trfase"/>
</dbReference>
<organism evidence="10 11">
    <name type="scientific">Varunaivibrio sulfuroxidans</name>
    <dbReference type="NCBI Taxonomy" id="1773489"/>
    <lineage>
        <taxon>Bacteria</taxon>
        <taxon>Pseudomonadati</taxon>
        <taxon>Pseudomonadota</taxon>
        <taxon>Alphaproteobacteria</taxon>
        <taxon>Rhodospirillales</taxon>
        <taxon>Magnetovibrionaceae</taxon>
        <taxon>Varunaivibrio</taxon>
    </lineage>
</organism>
<feature type="binding site" evidence="8">
    <location>
        <position position="116"/>
    </location>
    <ligand>
        <name>Mg(2+)</name>
        <dbReference type="ChEBI" id="CHEBI:18420"/>
    </ligand>
</feature>
<dbReference type="GO" id="GO:0005737">
    <property type="term" value="C:cytoplasm"/>
    <property type="evidence" value="ECO:0007669"/>
    <property type="project" value="UniProtKB-SubCell"/>
</dbReference>
<dbReference type="GO" id="GO:0046872">
    <property type="term" value="F:metal ion binding"/>
    <property type="evidence" value="ECO:0007669"/>
    <property type="project" value="UniProtKB-KW"/>
</dbReference>
<dbReference type="Proteomes" id="UP000295304">
    <property type="component" value="Unassembled WGS sequence"/>
</dbReference>
<evidence type="ECO:0000313" key="11">
    <source>
        <dbReference type="Proteomes" id="UP000295304"/>
    </source>
</evidence>
<dbReference type="GO" id="GO:1902758">
    <property type="term" value="P:bis(molybdopterin guanine dinucleotide)molybdenum biosynthetic process"/>
    <property type="evidence" value="ECO:0007669"/>
    <property type="project" value="TreeGrafter"/>
</dbReference>
<comment type="subunit">
    <text evidence="8">Monomer.</text>
</comment>
<comment type="similarity">
    <text evidence="8">Belongs to the MobA family.</text>
</comment>
<dbReference type="PANTHER" id="PTHR19136">
    <property type="entry name" value="MOLYBDENUM COFACTOR GUANYLYLTRANSFERASE"/>
    <property type="match status" value="1"/>
</dbReference>
<feature type="binding site" evidence="8">
    <location>
        <begin position="22"/>
        <end position="24"/>
    </location>
    <ligand>
        <name>GTP</name>
        <dbReference type="ChEBI" id="CHEBI:37565"/>
    </ligand>
</feature>
<keyword evidence="11" id="KW-1185">Reference proteome</keyword>
<feature type="binding site" evidence="8">
    <location>
        <position position="81"/>
    </location>
    <ligand>
        <name>GTP</name>
        <dbReference type="ChEBI" id="CHEBI:37565"/>
    </ligand>
</feature>
<evidence type="ECO:0000256" key="7">
    <source>
        <dbReference type="ARBA" id="ARBA00023150"/>
    </source>
</evidence>
<comment type="subcellular location">
    <subcellularLocation>
        <location evidence="8">Cytoplasm</location>
    </subcellularLocation>
</comment>
<keyword evidence="10" id="KW-0548">Nucleotidyltransferase</keyword>
<evidence type="ECO:0000256" key="6">
    <source>
        <dbReference type="ARBA" id="ARBA00023134"/>
    </source>
</evidence>
<dbReference type="EC" id="2.7.7.77" evidence="8"/>
<evidence type="ECO:0000256" key="3">
    <source>
        <dbReference type="ARBA" id="ARBA00022723"/>
    </source>
</evidence>
<dbReference type="InterPro" id="IPR029044">
    <property type="entry name" value="Nucleotide-diphossugar_trans"/>
</dbReference>
<dbReference type="OrthoDB" id="9788394at2"/>
<keyword evidence="7 8" id="KW-0501">Molybdenum cofactor biosynthesis</keyword>
<feature type="domain" description="MobA-like NTP transferase" evidence="9">
    <location>
        <begin position="19"/>
        <end position="175"/>
    </location>
</feature>
<evidence type="ECO:0000256" key="1">
    <source>
        <dbReference type="ARBA" id="ARBA00022490"/>
    </source>
</evidence>
<comment type="cofactor">
    <cofactor evidence="8">
        <name>Mg(2+)</name>
        <dbReference type="ChEBI" id="CHEBI:18420"/>
    </cofactor>
</comment>
<comment type="caution">
    <text evidence="10">The sequence shown here is derived from an EMBL/GenBank/DDBJ whole genome shotgun (WGS) entry which is preliminary data.</text>
</comment>
<dbReference type="EMBL" id="SLZW01000003">
    <property type="protein sequence ID" value="TCS63460.1"/>
    <property type="molecule type" value="Genomic_DNA"/>
</dbReference>
<gene>
    <name evidence="8" type="primary">mobA</name>
    <name evidence="10" type="ORF">EDD55_10381</name>
</gene>
<keyword evidence="3 8" id="KW-0479">Metal-binding</keyword>
<dbReference type="SUPFAM" id="SSF53448">
    <property type="entry name" value="Nucleotide-diphospho-sugar transferases"/>
    <property type="match status" value="1"/>
</dbReference>
<evidence type="ECO:0000256" key="8">
    <source>
        <dbReference type="HAMAP-Rule" id="MF_00316"/>
    </source>
</evidence>
<reference evidence="10 11" key="1">
    <citation type="submission" date="2019-03" db="EMBL/GenBank/DDBJ databases">
        <title>Genomic Encyclopedia of Type Strains, Phase IV (KMG-IV): sequencing the most valuable type-strain genomes for metagenomic binning, comparative biology and taxonomic classification.</title>
        <authorList>
            <person name="Goeker M."/>
        </authorList>
    </citation>
    <scope>NUCLEOTIDE SEQUENCE [LARGE SCALE GENOMIC DNA]</scope>
    <source>
        <strain evidence="10 11">DSM 101688</strain>
    </source>
</reference>
<keyword evidence="2 8" id="KW-0808">Transferase</keyword>
<keyword evidence="1 8" id="KW-0963">Cytoplasm</keyword>
<evidence type="ECO:0000256" key="5">
    <source>
        <dbReference type="ARBA" id="ARBA00022842"/>
    </source>
</evidence>
<dbReference type="AlphaFoldDB" id="A0A4R3JFJ8"/>
<keyword evidence="5 8" id="KW-0460">Magnesium</keyword>
<comment type="function">
    <text evidence="8">Transfers a GMP moiety from GTP to Mo-molybdopterin (Mo-MPT) cofactor (Moco or molybdenum cofactor) to form Mo-molybdopterin guanine dinucleotide (Mo-MGD) cofactor.</text>
</comment>
<name>A0A4R3JFJ8_9PROT</name>
<evidence type="ECO:0000256" key="2">
    <source>
        <dbReference type="ARBA" id="ARBA00022679"/>
    </source>
</evidence>
<dbReference type="PANTHER" id="PTHR19136:SF81">
    <property type="entry name" value="MOLYBDENUM COFACTOR GUANYLYLTRANSFERASE"/>
    <property type="match status" value="1"/>
</dbReference>
<dbReference type="NCBIfam" id="TIGR02665">
    <property type="entry name" value="molyb_mobA"/>
    <property type="match status" value="1"/>
</dbReference>
<evidence type="ECO:0000256" key="4">
    <source>
        <dbReference type="ARBA" id="ARBA00022741"/>
    </source>
</evidence>
<protein>
    <recommendedName>
        <fullName evidence="8">Molybdenum cofactor guanylyltransferase</fullName>
        <shortName evidence="8">MoCo guanylyltransferase</shortName>
        <ecNumber evidence="8">2.7.7.77</ecNumber>
    </recommendedName>
    <alternativeName>
        <fullName evidence="8">GTP:molybdopterin guanylyltransferase</fullName>
    </alternativeName>
    <alternativeName>
        <fullName evidence="8">Mo-MPT guanylyltransferase</fullName>
    </alternativeName>
    <alternativeName>
        <fullName evidence="8">Molybdopterin guanylyltransferase</fullName>
    </alternativeName>
    <alternativeName>
        <fullName evidence="8">Molybdopterin-guanine dinucleotide synthase</fullName>
        <shortName evidence="8">MGD synthase</shortName>
    </alternativeName>
</protein>
<feature type="binding site" evidence="8">
    <location>
        <position position="35"/>
    </location>
    <ligand>
        <name>GTP</name>
        <dbReference type="ChEBI" id="CHEBI:37565"/>
    </ligand>
</feature>
<keyword evidence="6 8" id="KW-0342">GTP-binding</keyword>
<proteinExistence type="inferred from homology"/>
<dbReference type="RefSeq" id="WP_132938438.1">
    <property type="nucleotide sequence ID" value="NZ_CP119676.1"/>
</dbReference>
<sequence>MSESQPIDKQRIARQNILGVLLAGGLARRMGGGDKCLRTVGGKTMLTHAINRAGPQVGSLIINAAGDPERFASYGFPVVPDAIEGFAGPLAGILTAMEWAHTHAPEVAWVASFATDAPFFPEDLTSRLAQAIECDGAEMACAQTGARTHPVFALWPVALAAALRRAMEDEKMRKIDLWTARYKIAHVVWTSDPVDPFFNINTVDDLHVAEEFSL</sequence>
<comment type="domain">
    <text evidence="8">The N-terminal domain determines nucleotide recognition and specific binding, while the C-terminal domain determines the specific binding to the target protein.</text>
</comment>
<dbReference type="Pfam" id="PF12804">
    <property type="entry name" value="NTP_transf_3"/>
    <property type="match status" value="1"/>
</dbReference>
<dbReference type="HAMAP" id="MF_00316">
    <property type="entry name" value="MobA"/>
    <property type="match status" value="1"/>
</dbReference>
<evidence type="ECO:0000259" key="9">
    <source>
        <dbReference type="Pfam" id="PF12804"/>
    </source>
</evidence>
<dbReference type="CDD" id="cd02503">
    <property type="entry name" value="MobA"/>
    <property type="match status" value="1"/>
</dbReference>
<dbReference type="GO" id="GO:0005525">
    <property type="term" value="F:GTP binding"/>
    <property type="evidence" value="ECO:0007669"/>
    <property type="project" value="UniProtKB-UniRule"/>
</dbReference>
<comment type="catalytic activity">
    <reaction evidence="8">
        <text>Mo-molybdopterin + GTP + H(+) = Mo-molybdopterin guanine dinucleotide + diphosphate</text>
        <dbReference type="Rhea" id="RHEA:34243"/>
        <dbReference type="ChEBI" id="CHEBI:15378"/>
        <dbReference type="ChEBI" id="CHEBI:33019"/>
        <dbReference type="ChEBI" id="CHEBI:37565"/>
        <dbReference type="ChEBI" id="CHEBI:71302"/>
        <dbReference type="ChEBI" id="CHEBI:71310"/>
        <dbReference type="EC" id="2.7.7.77"/>
    </reaction>
</comment>
<keyword evidence="4 8" id="KW-0547">Nucleotide-binding</keyword>
<dbReference type="GO" id="GO:0061603">
    <property type="term" value="F:molybdenum cofactor guanylyltransferase activity"/>
    <property type="evidence" value="ECO:0007669"/>
    <property type="project" value="UniProtKB-EC"/>
</dbReference>
<accession>A0A4R3JFJ8</accession>
<feature type="binding site" evidence="8">
    <location>
        <position position="116"/>
    </location>
    <ligand>
        <name>GTP</name>
        <dbReference type="ChEBI" id="CHEBI:37565"/>
    </ligand>
</feature>
<dbReference type="Gene3D" id="3.90.550.10">
    <property type="entry name" value="Spore Coat Polysaccharide Biosynthesis Protein SpsA, Chain A"/>
    <property type="match status" value="1"/>
</dbReference>
<evidence type="ECO:0000313" key="10">
    <source>
        <dbReference type="EMBL" id="TCS63460.1"/>
    </source>
</evidence>
<feature type="binding site" evidence="8">
    <location>
        <position position="63"/>
    </location>
    <ligand>
        <name>GTP</name>
        <dbReference type="ChEBI" id="CHEBI:37565"/>
    </ligand>
</feature>